<keyword evidence="6" id="KW-0175">Coiled coil</keyword>
<dbReference type="InterPro" id="IPR048969">
    <property type="entry name" value="FACT_SPT16_C"/>
</dbReference>
<evidence type="ECO:0000256" key="3">
    <source>
        <dbReference type="ARBA" id="ARBA00022705"/>
    </source>
</evidence>
<dbReference type="InterPro" id="IPR013719">
    <property type="entry name" value="RTT106/SPT16-like_middle_dom"/>
</dbReference>
<gene>
    <name evidence="16" type="ORF">PMAYCL1PPCAC_23739</name>
</gene>
<dbReference type="GO" id="GO:0031491">
    <property type="term" value="F:nucleosome binding"/>
    <property type="evidence" value="ECO:0007669"/>
    <property type="project" value="TreeGrafter"/>
</dbReference>
<dbReference type="InterPro" id="IPR000994">
    <property type="entry name" value="Pept_M24"/>
</dbReference>
<evidence type="ECO:0000256" key="11">
    <source>
        <dbReference type="RuleBase" id="RU367052"/>
    </source>
</evidence>
<evidence type="ECO:0000256" key="12">
    <source>
        <dbReference type="SAM" id="MobiDB-lite"/>
    </source>
</evidence>
<evidence type="ECO:0000259" key="14">
    <source>
        <dbReference type="SMART" id="SM01286"/>
    </source>
</evidence>
<evidence type="ECO:0000256" key="10">
    <source>
        <dbReference type="ARBA" id="ARBA00062525"/>
    </source>
</evidence>
<keyword evidence="7 11" id="KW-0804">Transcription</keyword>
<keyword evidence="5 11" id="KW-0805">Transcription regulation</keyword>
<dbReference type="FunFam" id="2.30.29.210:FF:000001">
    <property type="entry name" value="FACT complex subunit spt16"/>
    <property type="match status" value="1"/>
</dbReference>
<evidence type="ECO:0000259" key="15">
    <source>
        <dbReference type="SMART" id="SM01287"/>
    </source>
</evidence>
<dbReference type="InterPro" id="IPR029149">
    <property type="entry name" value="Creatin/AminoP/Spt16_N"/>
</dbReference>
<dbReference type="SMART" id="SM01287">
    <property type="entry name" value="Rtt106"/>
    <property type="match status" value="1"/>
</dbReference>
<dbReference type="GO" id="GO:0006368">
    <property type="term" value="P:transcription elongation by RNA polymerase II"/>
    <property type="evidence" value="ECO:0007669"/>
    <property type="project" value="TreeGrafter"/>
</dbReference>
<evidence type="ECO:0000256" key="6">
    <source>
        <dbReference type="ARBA" id="ARBA00023054"/>
    </source>
</evidence>
<dbReference type="FunFam" id="3.90.230.10:FF:000021">
    <property type="entry name" value="Transcription factor-like protein"/>
    <property type="match status" value="1"/>
</dbReference>
<evidence type="ECO:0000256" key="2">
    <source>
        <dbReference type="ARBA" id="ARBA00022454"/>
    </source>
</evidence>
<dbReference type="EMBL" id="BTRK01000005">
    <property type="protein sequence ID" value="GMR53544.1"/>
    <property type="molecule type" value="Genomic_DNA"/>
</dbReference>
<keyword evidence="2 11" id="KW-0158">Chromosome</keyword>
<reference evidence="17" key="1">
    <citation type="submission" date="2022-10" db="EMBL/GenBank/DDBJ databases">
        <title>Genome assembly of Pristionchus species.</title>
        <authorList>
            <person name="Yoshida K."/>
            <person name="Sommer R.J."/>
        </authorList>
    </citation>
    <scope>NUCLEOTIDE SEQUENCE [LARGE SCALE GENOMIC DNA]</scope>
    <source>
        <strain evidence="17">RS5460</strain>
    </source>
</reference>
<evidence type="ECO:0000256" key="5">
    <source>
        <dbReference type="ARBA" id="ARBA00023015"/>
    </source>
</evidence>
<feature type="non-terminal residue" evidence="16">
    <location>
        <position position="1"/>
    </location>
</feature>
<feature type="compositionally biased region" description="Basic and acidic residues" evidence="12">
    <location>
        <begin position="442"/>
        <end position="457"/>
    </location>
</feature>
<name>A0AAN5D0X3_9BILA</name>
<evidence type="ECO:0000256" key="9">
    <source>
        <dbReference type="ARBA" id="ARBA00023242"/>
    </source>
</evidence>
<dbReference type="PANTHER" id="PTHR13980:SF15">
    <property type="entry name" value="FACT COMPLEX SUBUNIT SPT16"/>
    <property type="match status" value="1"/>
</dbReference>
<comment type="subcellular location">
    <subcellularLocation>
        <location evidence="11">Nucleus</location>
    </subcellularLocation>
    <subcellularLocation>
        <location evidence="11">Chromosome</location>
    </subcellularLocation>
</comment>
<organism evidence="16 17">
    <name type="scientific">Pristionchus mayeri</name>
    <dbReference type="NCBI Taxonomy" id="1317129"/>
    <lineage>
        <taxon>Eukaryota</taxon>
        <taxon>Metazoa</taxon>
        <taxon>Ecdysozoa</taxon>
        <taxon>Nematoda</taxon>
        <taxon>Chromadorea</taxon>
        <taxon>Rhabditida</taxon>
        <taxon>Rhabditina</taxon>
        <taxon>Diplogasteromorpha</taxon>
        <taxon>Diplogasteroidea</taxon>
        <taxon>Neodiplogasteridae</taxon>
        <taxon>Pristionchus</taxon>
    </lineage>
</organism>
<evidence type="ECO:0000256" key="8">
    <source>
        <dbReference type="ARBA" id="ARBA00023204"/>
    </source>
</evidence>
<evidence type="ECO:0000259" key="13">
    <source>
        <dbReference type="SMART" id="SM01285"/>
    </source>
</evidence>
<comment type="function">
    <text evidence="11">Component of the FACT complex, a general chromatin factor that acts to reorganize nucleosomes. The FACT complex is involved in multiple processes that require DNA as a template such as mRNA elongation, DNA replication and DNA repair. During transcription elongation the FACT complex acts as a histone chaperone that both destabilizes and restores nucleosomal structure. It facilitates the passage of RNA polymerase II and transcription by promoting the dissociation of one histone H2A-H2B dimer from the nucleosome, then subsequently promotes the reestablishment of the nucleosome following the passage of RNA polymerase II.</text>
</comment>
<dbReference type="Gene3D" id="2.30.29.30">
    <property type="entry name" value="Pleckstrin-homology domain (PH domain)/Phosphotyrosine-binding domain (PTB)"/>
    <property type="match status" value="1"/>
</dbReference>
<dbReference type="InterPro" id="IPR056595">
    <property type="entry name" value="Fact-SPT16_PH"/>
</dbReference>
<feature type="domain" description="Histone chaperone RTT106/FACT complex subunit SPT16-like middle" evidence="15">
    <location>
        <begin position="809"/>
        <end position="899"/>
    </location>
</feature>
<dbReference type="FunFam" id="2.30.29.30:FF:000017">
    <property type="entry name" value="FACT complex subunit SPT16"/>
    <property type="match status" value="1"/>
</dbReference>
<dbReference type="GO" id="GO:0006260">
    <property type="term" value="P:DNA replication"/>
    <property type="evidence" value="ECO:0007669"/>
    <property type="project" value="UniProtKB-KW"/>
</dbReference>
<sequence>IYKCQIHKMSAPTLNQGVFKKRLRKLYEFWEKEEGGLGSVDSFIVLVGRDPNAKPYSKSNAFQIWLYTCELDDTLAVATKDKFTILGSGKKANFFESVVGEGGDGLPAIEVIHRNKVNKDKDNFAQLIGLIESSGKETGCFMKDKFKNEFVDSWEAALSEAGVKKVDMSTSMMKLLAIKDNDEMSLIKNAANVSVNSWGHIKKIVVDLIDNETNKKMSDLAVKVDESMNDVQVQGALAKKKNIENCYDTIMQSGGSYSFKWSTPTSDSRIHFGAITTSLGAKFENYCSNVARTLLVQPSKELEEAYESVLAAEMKLIESLKPGNRLKDAYEAAVKALKPELREKLYKKELGFLTGIEFREAACTISADSEAVVKAGMVFIVSIGVAPLGKADAKKDTREAAVLLSDTILVSADGPNEILTEKAKSRLRSNLVRFKENEEEEDTKRRSDNKENKDMGRGKRSVVLSEQTRNKTTNEEKRKEHQKELAESLNEAAKKRLAEKTGSEEQKKTKKSNVSYKSVEKFPADSDVRNLCVYVDKKHDTVILPIFGVPVPFHISMIKNCSQSVEGEYTYLRVNFTHPGSQVGKENANFPNPLAEYVKELTYRASNMKEPGEICASSNNLATAFRLIKEMQKKFRTEEAEEREKEGAVKQDKLLLSLAKANPKMKDLYVRPNIIAKKISGSLEAHTNGFRYTSLRGDKIDVLYNNIKHAFYQPCDNEMLILLHFHLKHPVLWGKKKYQDIQFYTEVGEVTTDLGKYHHMQDRDDIQSEQMEREMRRKLNEAFKSFTTKVERQTNEQLDFDSPFNELGFMGTPHRSNCILKPTSSCLINLTEWPPFVVTLEEVELVHLERVHFALKNFDMVFIFKDYNRKTQMVTSVPMTSIDSIKEWLNSCDIRYTEGPQSLNWPKIMKHIVDDPEKFFEEGGWNFLGGDSDAEDEDEDESEEEGYSPEGSESEEESDEDESEGEETESEDDEGSLDSDESSGKDWSDLEEEAARDDKRKEKDEFEKGGDRKRRDHHHKGGPPSKKRR</sequence>
<feature type="domain" description="FACT complex subunit SPT16 N-terminal lobe" evidence="13">
    <location>
        <begin position="14"/>
        <end position="172"/>
    </location>
</feature>
<feature type="compositionally biased region" description="Basic and acidic residues" evidence="12">
    <location>
        <begin position="468"/>
        <end position="507"/>
    </location>
</feature>
<protein>
    <recommendedName>
        <fullName evidence="11">FACT complex subunit</fullName>
    </recommendedName>
</protein>
<evidence type="ECO:0000313" key="16">
    <source>
        <dbReference type="EMBL" id="GMR53544.1"/>
    </source>
</evidence>
<dbReference type="GO" id="GO:0006281">
    <property type="term" value="P:DNA repair"/>
    <property type="evidence" value="ECO:0007669"/>
    <property type="project" value="UniProtKB-UniRule"/>
</dbReference>
<dbReference type="Pfam" id="PF24824">
    <property type="entry name" value="PH_SPT16"/>
    <property type="match status" value="1"/>
</dbReference>
<dbReference type="Pfam" id="PF08512">
    <property type="entry name" value="Rttp106-like_middle"/>
    <property type="match status" value="1"/>
</dbReference>
<comment type="caution">
    <text evidence="16">The sequence shown here is derived from an EMBL/GenBank/DDBJ whole genome shotgun (WGS) entry which is preliminary data.</text>
</comment>
<feature type="compositionally biased region" description="Basic residues" evidence="12">
    <location>
        <begin position="1011"/>
        <end position="1029"/>
    </location>
</feature>
<dbReference type="SMART" id="SM01286">
    <property type="entry name" value="SPT16"/>
    <property type="match status" value="1"/>
</dbReference>
<evidence type="ECO:0000256" key="7">
    <source>
        <dbReference type="ARBA" id="ARBA00023163"/>
    </source>
</evidence>
<comment type="subunit">
    <text evidence="10">Component of the FACT complex, a stable heterodimer of spt-16 and hmg-3 or hmg-4.</text>
</comment>
<dbReference type="Pfam" id="PF21091">
    <property type="entry name" value="SPT16_C"/>
    <property type="match status" value="1"/>
</dbReference>
<comment type="similarity">
    <text evidence="1 11">Belongs to the peptidase M24 family. SPT16 subfamily.</text>
</comment>
<feature type="region of interest" description="Disordered" evidence="12">
    <location>
        <begin position="436"/>
        <end position="515"/>
    </location>
</feature>
<dbReference type="Gene3D" id="3.40.350.10">
    <property type="entry name" value="Creatinase/prolidase N-terminal domain"/>
    <property type="match status" value="1"/>
</dbReference>
<keyword evidence="17" id="KW-1185">Reference proteome</keyword>
<proteinExistence type="inferred from homology"/>
<dbReference type="GO" id="GO:0035101">
    <property type="term" value="C:FACT complex"/>
    <property type="evidence" value="ECO:0007669"/>
    <property type="project" value="UniProtKB-UniRule"/>
</dbReference>
<dbReference type="InterPro" id="IPR036005">
    <property type="entry name" value="Creatinase/aminopeptidase-like"/>
</dbReference>
<dbReference type="InterPro" id="IPR011993">
    <property type="entry name" value="PH-like_dom_sf"/>
</dbReference>
<dbReference type="Gene3D" id="3.90.230.10">
    <property type="entry name" value="Creatinase/methionine aminopeptidase superfamily"/>
    <property type="match status" value="1"/>
</dbReference>
<dbReference type="AlphaFoldDB" id="A0AAN5D0X3"/>
<dbReference type="InterPro" id="IPR013953">
    <property type="entry name" value="FACT_SPT16_M"/>
</dbReference>
<dbReference type="Proteomes" id="UP001328107">
    <property type="component" value="Unassembled WGS sequence"/>
</dbReference>
<dbReference type="SMART" id="SM01285">
    <property type="entry name" value="FACT-Spt16_Nlob"/>
    <property type="match status" value="1"/>
</dbReference>
<evidence type="ECO:0000313" key="17">
    <source>
        <dbReference type="Proteomes" id="UP001328107"/>
    </source>
</evidence>
<evidence type="ECO:0000256" key="1">
    <source>
        <dbReference type="ARBA" id="ARBA00010779"/>
    </source>
</evidence>
<dbReference type="Pfam" id="PF08644">
    <property type="entry name" value="SPT16"/>
    <property type="match status" value="1"/>
</dbReference>
<dbReference type="Gene3D" id="2.30.29.150">
    <property type="match status" value="1"/>
</dbReference>
<dbReference type="Pfam" id="PF14826">
    <property type="entry name" value="FACT-Spt16_Nlob"/>
    <property type="match status" value="1"/>
</dbReference>
<keyword evidence="9 11" id="KW-0539">Nucleus</keyword>
<dbReference type="SUPFAM" id="SSF55920">
    <property type="entry name" value="Creatinase/aminopeptidase"/>
    <property type="match status" value="1"/>
</dbReference>
<feature type="compositionally biased region" description="Basic and acidic residues" evidence="12">
    <location>
        <begin position="996"/>
        <end position="1010"/>
    </location>
</feature>
<evidence type="ECO:0000256" key="4">
    <source>
        <dbReference type="ARBA" id="ARBA00022763"/>
    </source>
</evidence>
<dbReference type="InterPro" id="IPR029148">
    <property type="entry name" value="FACT-SPT16_Nlobe"/>
</dbReference>
<dbReference type="Gene3D" id="2.30.29.210">
    <property type="entry name" value="FACT complex subunit Spt16p/Cdc68p"/>
    <property type="match status" value="1"/>
</dbReference>
<keyword evidence="3 11" id="KW-0235">DNA replication</keyword>
<keyword evidence="4 11" id="KW-0227">DNA damage</keyword>
<dbReference type="Pfam" id="PF00557">
    <property type="entry name" value="Peptidase_M24"/>
    <property type="match status" value="1"/>
</dbReference>
<dbReference type="FunFam" id="2.30.29.150:FF:000003">
    <property type="entry name" value="FACT complex subunit SPT16"/>
    <property type="match status" value="1"/>
</dbReference>
<feature type="domain" description="FACT complex subunit SPT16 middle" evidence="14">
    <location>
        <begin position="533"/>
        <end position="692"/>
    </location>
</feature>
<keyword evidence="8 11" id="KW-0234">DNA repair</keyword>
<accession>A0AAN5D0X3</accession>
<dbReference type="InterPro" id="IPR040258">
    <property type="entry name" value="Spt16"/>
</dbReference>
<feature type="compositionally biased region" description="Acidic residues" evidence="12">
    <location>
        <begin position="932"/>
        <end position="981"/>
    </location>
</feature>
<feature type="region of interest" description="Disordered" evidence="12">
    <location>
        <begin position="923"/>
        <end position="1029"/>
    </location>
</feature>
<dbReference type="PANTHER" id="PTHR13980">
    <property type="entry name" value="CDC68 RELATED"/>
    <property type="match status" value="1"/>
</dbReference>